<dbReference type="GO" id="GO:0006777">
    <property type="term" value="P:Mo-molybdopterin cofactor biosynthetic process"/>
    <property type="evidence" value="ECO:0007669"/>
    <property type="project" value="UniProtKB-KW"/>
</dbReference>
<keyword evidence="6" id="KW-0342">GTP-binding</keyword>
<evidence type="ECO:0000256" key="3">
    <source>
        <dbReference type="ARBA" id="ARBA00022723"/>
    </source>
</evidence>
<gene>
    <name evidence="9" type="ordered locus">UWK_02146</name>
</gene>
<proteinExistence type="predicted"/>
<evidence type="ECO:0000256" key="6">
    <source>
        <dbReference type="ARBA" id="ARBA00023134"/>
    </source>
</evidence>
<dbReference type="KEGG" id="dsf:UWK_02146"/>
<keyword evidence="5" id="KW-0460">Magnesium</keyword>
<dbReference type="Gene3D" id="3.90.550.10">
    <property type="entry name" value="Spore Coat Polysaccharide Biosynthesis Protein SpsA, Chain A"/>
    <property type="match status" value="1"/>
</dbReference>
<keyword evidence="7" id="KW-0501">Molybdenum cofactor biosynthesis</keyword>
<dbReference type="OrthoDB" id="9788394at2"/>
<dbReference type="GO" id="GO:0046872">
    <property type="term" value="F:metal ion binding"/>
    <property type="evidence" value="ECO:0007669"/>
    <property type="project" value="UniProtKB-KW"/>
</dbReference>
<dbReference type="Proteomes" id="UP000011721">
    <property type="component" value="Chromosome"/>
</dbReference>
<evidence type="ECO:0000256" key="7">
    <source>
        <dbReference type="ARBA" id="ARBA00023150"/>
    </source>
</evidence>
<dbReference type="AlphaFoldDB" id="M1NGA8"/>
<dbReference type="PANTHER" id="PTHR19136">
    <property type="entry name" value="MOLYBDENUM COFACTOR GUANYLYLTRANSFERASE"/>
    <property type="match status" value="1"/>
</dbReference>
<feature type="domain" description="MobA-like NTP transferase" evidence="8">
    <location>
        <begin position="15"/>
        <end position="156"/>
    </location>
</feature>
<evidence type="ECO:0000313" key="10">
    <source>
        <dbReference type="Proteomes" id="UP000011721"/>
    </source>
</evidence>
<evidence type="ECO:0000313" key="9">
    <source>
        <dbReference type="EMBL" id="AGF78689.1"/>
    </source>
</evidence>
<keyword evidence="1" id="KW-0963">Cytoplasm</keyword>
<protein>
    <submittedName>
        <fullName evidence="9">Molybdopterin-guanine dinucleotide biosynthesis protein A</fullName>
    </submittedName>
</protein>
<keyword evidence="2" id="KW-0808">Transferase</keyword>
<dbReference type="eggNOG" id="COG0746">
    <property type="taxonomic scope" value="Bacteria"/>
</dbReference>
<dbReference type="InterPro" id="IPR029044">
    <property type="entry name" value="Nucleotide-diphossugar_trans"/>
</dbReference>
<name>M1NGA8_DESSD</name>
<dbReference type="HOGENOM" id="CLU_055597_4_0_7"/>
<dbReference type="RefSeq" id="WP_015404379.1">
    <property type="nucleotide sequence ID" value="NC_020304.1"/>
</dbReference>
<dbReference type="EMBL" id="CP003985">
    <property type="protein sequence ID" value="AGF78689.1"/>
    <property type="molecule type" value="Genomic_DNA"/>
</dbReference>
<dbReference type="STRING" id="1167006.UWK_02146"/>
<keyword evidence="10" id="KW-1185">Reference proteome</keyword>
<evidence type="ECO:0000256" key="4">
    <source>
        <dbReference type="ARBA" id="ARBA00022741"/>
    </source>
</evidence>
<dbReference type="SUPFAM" id="SSF53448">
    <property type="entry name" value="Nucleotide-diphospho-sugar transferases"/>
    <property type="match status" value="1"/>
</dbReference>
<keyword evidence="4" id="KW-0547">Nucleotide-binding</keyword>
<evidence type="ECO:0000256" key="5">
    <source>
        <dbReference type="ARBA" id="ARBA00022842"/>
    </source>
</evidence>
<keyword evidence="3" id="KW-0479">Metal-binding</keyword>
<dbReference type="GO" id="GO:0005525">
    <property type="term" value="F:GTP binding"/>
    <property type="evidence" value="ECO:0007669"/>
    <property type="project" value="UniProtKB-KW"/>
</dbReference>
<dbReference type="InterPro" id="IPR013482">
    <property type="entry name" value="Molybde_CF_guanTrfase"/>
</dbReference>
<sequence length="200" mass="21892">MRELTGIQQEAPIRACLLIGGRSSRMGRPKHLITGVNGRTWVENTVDLLQPFTSKIVLSGRGEVPESLAALTRIPDVPGVQGPLTGILAAMRWRPDSCWLLLACDMPNITTESLEWLIASRSPDSFGTVPRLQENGFVEPLLALYEPQAKDYFEELCSSGVLRISMVARRAKIATPVIPPSLCGAWSNINTPDELSQSLL</sequence>
<reference evidence="10" key="1">
    <citation type="journal article" date="2013" name="Stand. Genomic Sci.">
        <title>Complete genome sequence of Desulfocapsa sulfexigens, a marine deltaproteobacterium specialized in disproportionating inorganic sulfur compounds.</title>
        <authorList>
            <person name="Finster K.W."/>
            <person name="Kjeldsen K.U."/>
            <person name="Kube M."/>
            <person name="Reinhardt R."/>
            <person name="Mussmann M."/>
            <person name="Amann R."/>
            <person name="Schreiber L."/>
        </authorList>
    </citation>
    <scope>NUCLEOTIDE SEQUENCE [LARGE SCALE GENOMIC DNA]</scope>
    <source>
        <strain evidence="10">DSM 10523 / SB164P1</strain>
    </source>
</reference>
<organism evidence="9 10">
    <name type="scientific">Desulfocapsa sulfexigens (strain DSM 10523 / SB164P1)</name>
    <dbReference type="NCBI Taxonomy" id="1167006"/>
    <lineage>
        <taxon>Bacteria</taxon>
        <taxon>Pseudomonadati</taxon>
        <taxon>Thermodesulfobacteriota</taxon>
        <taxon>Desulfobulbia</taxon>
        <taxon>Desulfobulbales</taxon>
        <taxon>Desulfocapsaceae</taxon>
        <taxon>Desulfocapsa</taxon>
    </lineage>
</organism>
<dbReference type="InterPro" id="IPR025877">
    <property type="entry name" value="MobA-like_NTP_Trfase"/>
</dbReference>
<dbReference type="CDD" id="cd02503">
    <property type="entry name" value="MobA"/>
    <property type="match status" value="1"/>
</dbReference>
<evidence type="ECO:0000259" key="8">
    <source>
        <dbReference type="Pfam" id="PF12804"/>
    </source>
</evidence>
<dbReference type="PANTHER" id="PTHR19136:SF81">
    <property type="entry name" value="MOLYBDENUM COFACTOR GUANYLYLTRANSFERASE"/>
    <property type="match status" value="1"/>
</dbReference>
<evidence type="ECO:0000256" key="2">
    <source>
        <dbReference type="ARBA" id="ARBA00022679"/>
    </source>
</evidence>
<dbReference type="GO" id="GO:0016779">
    <property type="term" value="F:nucleotidyltransferase activity"/>
    <property type="evidence" value="ECO:0007669"/>
    <property type="project" value="UniProtKB-ARBA"/>
</dbReference>
<dbReference type="Pfam" id="PF12804">
    <property type="entry name" value="NTP_transf_3"/>
    <property type="match status" value="1"/>
</dbReference>
<evidence type="ECO:0000256" key="1">
    <source>
        <dbReference type="ARBA" id="ARBA00022490"/>
    </source>
</evidence>
<accession>M1NGA8</accession>